<evidence type="ECO:0000313" key="3">
    <source>
        <dbReference type="Proteomes" id="UP000789803"/>
    </source>
</evidence>
<dbReference type="Gene3D" id="3.30.1380.10">
    <property type="match status" value="1"/>
</dbReference>
<evidence type="ECO:0000259" key="1">
    <source>
        <dbReference type="Pfam" id="PF13539"/>
    </source>
</evidence>
<reference evidence="2 3" key="1">
    <citation type="submission" date="2020-11" db="EMBL/GenBank/DDBJ databases">
        <authorList>
            <person name="Peeters C."/>
        </authorList>
    </citation>
    <scope>NUCLEOTIDE SEQUENCE [LARGE SCALE GENOMIC DNA]</scope>
    <source>
        <strain evidence="2 3">LMG 7974</strain>
    </source>
</reference>
<evidence type="ECO:0000313" key="2">
    <source>
        <dbReference type="EMBL" id="CAD7289590.1"/>
    </source>
</evidence>
<organism evidence="2 3">
    <name type="scientific">Campylobacter majalis</name>
    <dbReference type="NCBI Taxonomy" id="2790656"/>
    <lineage>
        <taxon>Bacteria</taxon>
        <taxon>Pseudomonadati</taxon>
        <taxon>Campylobacterota</taxon>
        <taxon>Epsilonproteobacteria</taxon>
        <taxon>Campylobacterales</taxon>
        <taxon>Campylobacteraceae</taxon>
        <taxon>Campylobacter</taxon>
    </lineage>
</organism>
<proteinExistence type="predicted"/>
<dbReference type="Pfam" id="PF13539">
    <property type="entry name" value="Peptidase_M15_4"/>
    <property type="match status" value="1"/>
</dbReference>
<dbReference type="RefSeq" id="WP_229933442.1">
    <property type="nucleotide sequence ID" value="NZ_CAJHOF010000018.1"/>
</dbReference>
<feature type="domain" description="Peptidase M15C" evidence="1">
    <location>
        <begin position="48"/>
        <end position="109"/>
    </location>
</feature>
<comment type="caution">
    <text evidence="2">The sequence shown here is derived from an EMBL/GenBank/DDBJ whole genome shotgun (WGS) entry which is preliminary data.</text>
</comment>
<name>A0ABM8Q9E3_9BACT</name>
<dbReference type="Proteomes" id="UP000789803">
    <property type="component" value="Unassembled WGS sequence"/>
</dbReference>
<gene>
    <name evidence="2" type="ORF">LMG7974_01667</name>
</gene>
<accession>A0ABM8Q9E3</accession>
<dbReference type="EMBL" id="CAJHOF010000018">
    <property type="protein sequence ID" value="CAD7289590.1"/>
    <property type="molecule type" value="Genomic_DNA"/>
</dbReference>
<sequence>MSLGKEQEAFMRDVAKLLNYLHQNGYEVRGGELERTQAQQEIYIKTGKSKTMNSNHLRRCAIDLFIFKNDKWLTQKQELQKIGDFWESLNEKNRWGGNFKNFLDIPHFERR</sequence>
<keyword evidence="3" id="KW-1185">Reference proteome</keyword>
<dbReference type="InterPro" id="IPR009045">
    <property type="entry name" value="Zn_M74/Hedgehog-like"/>
</dbReference>
<dbReference type="SUPFAM" id="SSF55166">
    <property type="entry name" value="Hedgehog/DD-peptidase"/>
    <property type="match status" value="1"/>
</dbReference>
<dbReference type="InterPro" id="IPR039561">
    <property type="entry name" value="Peptidase_M15C"/>
</dbReference>
<protein>
    <recommendedName>
        <fullName evidence="1">Peptidase M15C domain-containing protein</fullName>
    </recommendedName>
</protein>